<dbReference type="PANTHER" id="PTHR31836:SF21">
    <property type="entry name" value="EXPANSIN-LIKE PROTEIN 7"/>
    <property type="match status" value="1"/>
</dbReference>
<dbReference type="OrthoDB" id="406505at2759"/>
<dbReference type="PROSITE" id="PS50842">
    <property type="entry name" value="EXPANSIN_EG45"/>
    <property type="match status" value="1"/>
</dbReference>
<evidence type="ECO:0000256" key="2">
    <source>
        <dbReference type="SAM" id="SignalP"/>
    </source>
</evidence>
<evidence type="ECO:0000256" key="1">
    <source>
        <dbReference type="ARBA" id="ARBA00022729"/>
    </source>
</evidence>
<dbReference type="NCBIfam" id="NF041144">
    <property type="entry name" value="expansin_EXLX1"/>
    <property type="match status" value="1"/>
</dbReference>
<dbReference type="Gene3D" id="2.60.40.760">
    <property type="entry name" value="Expansin, cellulose-binding-like domain"/>
    <property type="match status" value="1"/>
</dbReference>
<dbReference type="STRING" id="1745343.A0A2J6QI93"/>
<dbReference type="PANTHER" id="PTHR31836">
    <property type="match status" value="1"/>
</dbReference>
<sequence length="317" mass="32525">MRFSTAFAASAIFALASGAVIGKRAPSGEATYYGGNLAGGACSFSTYTLPSSLFGTALSDSNWDDAAECGACISVTGPNGNSITAMIVDECPGCGLNHLDLFPNAFSTLAEPSIGVIDVTWDYITCPITTPLQLHNKDGVSAYWFSMQVVNANKRVTSLEVSTDGGKTWQQTTRQSYNFFENSSGFGTSSVDVKVTSVDGDVVIVNDVQVTPDSVVTASANFPSSGTVIITTTAVIPPPSTTTAEVLFSTSPEAPVLTSTPTPTTSGAAFVQAPAQGSTTSVEVVITTSSVAITPAATPIPSPAPEIVYVTIDACPA</sequence>
<dbReference type="InterPro" id="IPR049818">
    <property type="entry name" value="Expansin_EXLX1-like"/>
</dbReference>
<proteinExistence type="predicted"/>
<organism evidence="4 5">
    <name type="scientific">Hyaloscypha hepaticicola</name>
    <dbReference type="NCBI Taxonomy" id="2082293"/>
    <lineage>
        <taxon>Eukaryota</taxon>
        <taxon>Fungi</taxon>
        <taxon>Dikarya</taxon>
        <taxon>Ascomycota</taxon>
        <taxon>Pezizomycotina</taxon>
        <taxon>Leotiomycetes</taxon>
        <taxon>Helotiales</taxon>
        <taxon>Hyaloscyphaceae</taxon>
        <taxon>Hyaloscypha</taxon>
    </lineage>
</organism>
<keyword evidence="1 2" id="KW-0732">Signal</keyword>
<dbReference type="SUPFAM" id="SSF50685">
    <property type="entry name" value="Barwin-like endoglucanases"/>
    <property type="match status" value="1"/>
</dbReference>
<reference evidence="4 5" key="1">
    <citation type="submission" date="2016-05" db="EMBL/GenBank/DDBJ databases">
        <title>A degradative enzymes factory behind the ericoid mycorrhizal symbiosis.</title>
        <authorList>
            <consortium name="DOE Joint Genome Institute"/>
            <person name="Martino E."/>
            <person name="Morin E."/>
            <person name="Grelet G."/>
            <person name="Kuo A."/>
            <person name="Kohler A."/>
            <person name="Daghino S."/>
            <person name="Barry K."/>
            <person name="Choi C."/>
            <person name="Cichocki N."/>
            <person name="Clum A."/>
            <person name="Copeland A."/>
            <person name="Hainaut M."/>
            <person name="Haridas S."/>
            <person name="Labutti K."/>
            <person name="Lindquist E."/>
            <person name="Lipzen A."/>
            <person name="Khouja H.-R."/>
            <person name="Murat C."/>
            <person name="Ohm R."/>
            <person name="Olson A."/>
            <person name="Spatafora J."/>
            <person name="Veneault-Fourrey C."/>
            <person name="Henrissat B."/>
            <person name="Grigoriev I."/>
            <person name="Martin F."/>
            <person name="Perotto S."/>
        </authorList>
    </citation>
    <scope>NUCLEOTIDE SEQUENCE [LARGE SCALE GENOMIC DNA]</scope>
    <source>
        <strain evidence="4 5">UAMH 7357</strain>
    </source>
</reference>
<dbReference type="Gene3D" id="2.40.40.10">
    <property type="entry name" value="RlpA-like domain"/>
    <property type="match status" value="1"/>
</dbReference>
<dbReference type="InterPro" id="IPR036749">
    <property type="entry name" value="Expansin_CBD_sf"/>
</dbReference>
<protein>
    <submittedName>
        <fullName evidence="4">Carbohydrate-binding module family 63 protein</fullName>
    </submittedName>
</protein>
<dbReference type="InterPro" id="IPR036908">
    <property type="entry name" value="RlpA-like_sf"/>
</dbReference>
<dbReference type="AlphaFoldDB" id="A0A2J6QI93"/>
<dbReference type="InterPro" id="IPR051477">
    <property type="entry name" value="Expansin_CellWall"/>
</dbReference>
<dbReference type="SUPFAM" id="SSF49590">
    <property type="entry name" value="PHL pollen allergen"/>
    <property type="match status" value="1"/>
</dbReference>
<evidence type="ECO:0000259" key="3">
    <source>
        <dbReference type="PROSITE" id="PS50842"/>
    </source>
</evidence>
<evidence type="ECO:0000313" key="4">
    <source>
        <dbReference type="EMBL" id="PMD25985.1"/>
    </source>
</evidence>
<evidence type="ECO:0000313" key="5">
    <source>
        <dbReference type="Proteomes" id="UP000235672"/>
    </source>
</evidence>
<dbReference type="EMBL" id="KZ613469">
    <property type="protein sequence ID" value="PMD25985.1"/>
    <property type="molecule type" value="Genomic_DNA"/>
</dbReference>
<dbReference type="CDD" id="cd22271">
    <property type="entry name" value="DPBB_EXP_N-like"/>
    <property type="match status" value="1"/>
</dbReference>
<keyword evidence="5" id="KW-1185">Reference proteome</keyword>
<gene>
    <name evidence="4" type="ORF">NA56DRAFT_685804</name>
</gene>
<accession>A0A2J6QI93</accession>
<feature type="domain" description="Expansin-like EG45" evidence="3">
    <location>
        <begin position="39"/>
        <end position="126"/>
    </location>
</feature>
<dbReference type="InterPro" id="IPR007112">
    <property type="entry name" value="Expansin/allergen_DPBB_dom"/>
</dbReference>
<feature type="signal peptide" evidence="2">
    <location>
        <begin position="1"/>
        <end position="18"/>
    </location>
</feature>
<feature type="chain" id="PRO_5014463503" evidence="2">
    <location>
        <begin position="19"/>
        <end position="317"/>
    </location>
</feature>
<name>A0A2J6QI93_9HELO</name>
<dbReference type="Proteomes" id="UP000235672">
    <property type="component" value="Unassembled WGS sequence"/>
</dbReference>